<proteinExistence type="inferred from homology"/>
<comment type="caution">
    <text evidence="5">The sequence shown here is derived from an EMBL/GenBank/DDBJ whole genome shotgun (WGS) entry which is preliminary data.</text>
</comment>
<evidence type="ECO:0000256" key="3">
    <source>
        <dbReference type="RuleBase" id="RU367036"/>
    </source>
</evidence>
<dbReference type="Pfam" id="PF06094">
    <property type="entry name" value="GGACT"/>
    <property type="match status" value="1"/>
</dbReference>
<accession>A0AAV4G3A6</accession>
<reference evidence="5 6" key="1">
    <citation type="journal article" date="2021" name="Elife">
        <title>Chloroplast acquisition without the gene transfer in kleptoplastic sea slugs, Plakobranchus ocellatus.</title>
        <authorList>
            <person name="Maeda T."/>
            <person name="Takahashi S."/>
            <person name="Yoshida T."/>
            <person name="Shimamura S."/>
            <person name="Takaki Y."/>
            <person name="Nagai Y."/>
            <person name="Toyoda A."/>
            <person name="Suzuki Y."/>
            <person name="Arimoto A."/>
            <person name="Ishii H."/>
            <person name="Satoh N."/>
            <person name="Nishiyama T."/>
            <person name="Hasebe M."/>
            <person name="Maruyama T."/>
            <person name="Minagawa J."/>
            <person name="Obokata J."/>
            <person name="Shigenobu S."/>
        </authorList>
    </citation>
    <scope>NUCLEOTIDE SEQUENCE [LARGE SCALE GENOMIC DNA]</scope>
</reference>
<dbReference type="InterPro" id="IPR009288">
    <property type="entry name" value="AIG2-like_dom"/>
</dbReference>
<dbReference type="InterPro" id="IPR036568">
    <property type="entry name" value="GGCT-like_sf"/>
</dbReference>
<gene>
    <name evidence="5" type="ORF">ElyMa_004036200</name>
</gene>
<dbReference type="Gene3D" id="3.10.490.10">
    <property type="entry name" value="Gamma-glutamyl cyclotransferase-like"/>
    <property type="match status" value="1"/>
</dbReference>
<evidence type="ECO:0000256" key="2">
    <source>
        <dbReference type="PIRSR" id="PIRSR639126-1"/>
    </source>
</evidence>
<dbReference type="PANTHER" id="PTHR12510">
    <property type="entry name" value="TROPONIN C-AKIN-1 PROTEIN"/>
    <property type="match status" value="1"/>
</dbReference>
<evidence type="ECO:0000256" key="1">
    <source>
        <dbReference type="ARBA" id="ARBA00008861"/>
    </source>
</evidence>
<name>A0AAV4G3A6_9GAST</name>
<dbReference type="GO" id="GO:0061929">
    <property type="term" value="F:gamma-glutamylaminecyclotransferase activity"/>
    <property type="evidence" value="ECO:0007669"/>
    <property type="project" value="InterPro"/>
</dbReference>
<dbReference type="InterPro" id="IPR013024">
    <property type="entry name" value="GGCT-like"/>
</dbReference>
<evidence type="ECO:0000313" key="6">
    <source>
        <dbReference type="Proteomes" id="UP000762676"/>
    </source>
</evidence>
<dbReference type="SUPFAM" id="SSF110857">
    <property type="entry name" value="Gamma-glutamyl cyclotransferase-like"/>
    <property type="match status" value="1"/>
</dbReference>
<organism evidence="5 6">
    <name type="scientific">Elysia marginata</name>
    <dbReference type="NCBI Taxonomy" id="1093978"/>
    <lineage>
        <taxon>Eukaryota</taxon>
        <taxon>Metazoa</taxon>
        <taxon>Spiralia</taxon>
        <taxon>Lophotrochozoa</taxon>
        <taxon>Mollusca</taxon>
        <taxon>Gastropoda</taxon>
        <taxon>Heterobranchia</taxon>
        <taxon>Euthyneura</taxon>
        <taxon>Panpulmonata</taxon>
        <taxon>Sacoglossa</taxon>
        <taxon>Placobranchoidea</taxon>
        <taxon>Plakobranchidae</taxon>
        <taxon>Elysia</taxon>
    </lineage>
</organism>
<dbReference type="AlphaFoldDB" id="A0AAV4G3A6"/>
<dbReference type="Proteomes" id="UP000762676">
    <property type="component" value="Unassembled WGS sequence"/>
</dbReference>
<feature type="active site" description="Proton acceptor" evidence="2">
    <location>
        <position position="87"/>
    </location>
</feature>
<protein>
    <recommendedName>
        <fullName evidence="3">Gamma-glutamylcyclotransferase family protein</fullName>
    </recommendedName>
</protein>
<keyword evidence="6" id="KW-1185">Reference proteome</keyword>
<feature type="domain" description="Gamma-glutamylcyclotransferase AIG2-like" evidence="4">
    <location>
        <begin position="10"/>
        <end position="132"/>
    </location>
</feature>
<dbReference type="CDD" id="cd06661">
    <property type="entry name" value="GGCT_like"/>
    <property type="match status" value="1"/>
</dbReference>
<dbReference type="GO" id="GO:0005829">
    <property type="term" value="C:cytosol"/>
    <property type="evidence" value="ECO:0007669"/>
    <property type="project" value="TreeGrafter"/>
</dbReference>
<dbReference type="InterPro" id="IPR039126">
    <property type="entry name" value="GGACT"/>
</dbReference>
<dbReference type="EMBL" id="BMAT01008190">
    <property type="protein sequence ID" value="GFR79994.1"/>
    <property type="molecule type" value="Genomic_DNA"/>
</dbReference>
<sequence length="169" mass="19396">MTAEVTHLAFMYGTLKTTEANHKVLFSRDPAGVTFIGEGQTVDLYPLVVTTPFNIPFLLHQENAGKKIHGEIYQISETTLRLLDEFEGHPDFYERRKVKAELLTDADGHHLRDGPKVLDVWLYCLPRFKKDLLDLPYLSTYRGDGVVAPKYKTYTPDIDGRLDKYLHEL</sequence>
<evidence type="ECO:0000259" key="4">
    <source>
        <dbReference type="Pfam" id="PF06094"/>
    </source>
</evidence>
<comment type="similarity">
    <text evidence="1 3">Belongs to the gamma-glutamylcyclotransferase family.</text>
</comment>
<evidence type="ECO:0000313" key="5">
    <source>
        <dbReference type="EMBL" id="GFR79994.1"/>
    </source>
</evidence>
<dbReference type="PANTHER" id="PTHR12510:SF4">
    <property type="entry name" value="GAMMA-GLUTAMYLAMINECYCLOTRANSFERASE"/>
    <property type="match status" value="1"/>
</dbReference>